<gene>
    <name evidence="3" type="ORF">GUJ93_ZPchr0011g28481</name>
</gene>
<dbReference type="AlphaFoldDB" id="A0A8J5WGU2"/>
<dbReference type="PANTHER" id="PTHR31016:SF5">
    <property type="entry name" value="EXPRESSED PROTEIN"/>
    <property type="match status" value="1"/>
</dbReference>
<proteinExistence type="predicted"/>
<feature type="region of interest" description="Disordered" evidence="2">
    <location>
        <begin position="67"/>
        <end position="88"/>
    </location>
</feature>
<dbReference type="OrthoDB" id="1924603at2759"/>
<dbReference type="PANTHER" id="PTHR31016">
    <property type="entry name" value="OS04G0228100 PROTEIN"/>
    <property type="match status" value="1"/>
</dbReference>
<feature type="region of interest" description="Disordered" evidence="2">
    <location>
        <begin position="327"/>
        <end position="375"/>
    </location>
</feature>
<feature type="compositionally biased region" description="Basic and acidic residues" evidence="2">
    <location>
        <begin position="67"/>
        <end position="78"/>
    </location>
</feature>
<feature type="region of interest" description="Disordered" evidence="2">
    <location>
        <begin position="1"/>
        <end position="34"/>
    </location>
</feature>
<dbReference type="EMBL" id="JAAALK010000081">
    <property type="protein sequence ID" value="KAG8089236.1"/>
    <property type="molecule type" value="Genomic_DNA"/>
</dbReference>
<feature type="compositionally biased region" description="Polar residues" evidence="2">
    <location>
        <begin position="339"/>
        <end position="365"/>
    </location>
</feature>
<evidence type="ECO:0000256" key="2">
    <source>
        <dbReference type="SAM" id="MobiDB-lite"/>
    </source>
</evidence>
<accession>A0A8J5WGU2</accession>
<reference evidence="3" key="2">
    <citation type="submission" date="2021-02" db="EMBL/GenBank/DDBJ databases">
        <authorList>
            <person name="Kimball J.A."/>
            <person name="Haas M.W."/>
            <person name="Macchietto M."/>
            <person name="Kono T."/>
            <person name="Duquette J."/>
            <person name="Shao M."/>
        </authorList>
    </citation>
    <scope>NUCLEOTIDE SEQUENCE</scope>
    <source>
        <tissue evidence="3">Fresh leaf tissue</tissue>
    </source>
</reference>
<reference evidence="3" key="1">
    <citation type="journal article" date="2021" name="bioRxiv">
        <title>Whole Genome Assembly and Annotation of Northern Wild Rice, Zizania palustris L., Supports a Whole Genome Duplication in the Zizania Genus.</title>
        <authorList>
            <person name="Haas M."/>
            <person name="Kono T."/>
            <person name="Macchietto M."/>
            <person name="Millas R."/>
            <person name="McGilp L."/>
            <person name="Shao M."/>
            <person name="Duquette J."/>
            <person name="Hirsch C.N."/>
            <person name="Kimball J."/>
        </authorList>
    </citation>
    <scope>NUCLEOTIDE SEQUENCE</scope>
    <source>
        <tissue evidence="3">Fresh leaf tissue</tissue>
    </source>
</reference>
<name>A0A8J5WGU2_ZIZPA</name>
<dbReference type="Proteomes" id="UP000729402">
    <property type="component" value="Unassembled WGS sequence"/>
</dbReference>
<feature type="region of interest" description="Disordered" evidence="2">
    <location>
        <begin position="290"/>
        <end position="313"/>
    </location>
</feature>
<keyword evidence="4" id="KW-1185">Reference proteome</keyword>
<feature type="compositionally biased region" description="Low complexity" evidence="2">
    <location>
        <begin position="18"/>
        <end position="33"/>
    </location>
</feature>
<sequence>MAYRRKQGPIAADDRRSSYPQPQDTSSSYSYTSIKSTNEPKLGLWETLAGKAKGILDESGVAHKFDEYKKEKSPRKFDSSGVAQHPRSRWSFENHRKTGDSASLTRSEALAASVNQLGGRIRDAVEEGLTIVDNKTSNIIEETKKIQIRRKPANSNPYMQNPSLDTFRPPNVSHGQAEAAAQETQLKASRDVANAMAAKAKLLLRELKTIKADLAFAKQRCAQLEEENKLLREAKQKGNKTEEDDDLIRVQLETLLAEKSRLAQENSMYSRENRFLREIVDFHQFTANDVGPLDDTDFEDSKPGEGSNHTYSENMFPVVEAYLAREELSPVPSRPESPILSSREASSPKCDNSQSCAADSWSDPSKPNALVPETD</sequence>
<feature type="coiled-coil region" evidence="1">
    <location>
        <begin position="200"/>
        <end position="272"/>
    </location>
</feature>
<keyword evidence="1" id="KW-0175">Coiled coil</keyword>
<evidence type="ECO:0000313" key="3">
    <source>
        <dbReference type="EMBL" id="KAG8089236.1"/>
    </source>
</evidence>
<evidence type="ECO:0000313" key="4">
    <source>
        <dbReference type="Proteomes" id="UP000729402"/>
    </source>
</evidence>
<evidence type="ECO:0000256" key="1">
    <source>
        <dbReference type="SAM" id="Coils"/>
    </source>
</evidence>
<protein>
    <submittedName>
        <fullName evidence="3">Uncharacterized protein</fullName>
    </submittedName>
</protein>
<organism evidence="3 4">
    <name type="scientific">Zizania palustris</name>
    <name type="common">Northern wild rice</name>
    <dbReference type="NCBI Taxonomy" id="103762"/>
    <lineage>
        <taxon>Eukaryota</taxon>
        <taxon>Viridiplantae</taxon>
        <taxon>Streptophyta</taxon>
        <taxon>Embryophyta</taxon>
        <taxon>Tracheophyta</taxon>
        <taxon>Spermatophyta</taxon>
        <taxon>Magnoliopsida</taxon>
        <taxon>Liliopsida</taxon>
        <taxon>Poales</taxon>
        <taxon>Poaceae</taxon>
        <taxon>BOP clade</taxon>
        <taxon>Oryzoideae</taxon>
        <taxon>Oryzeae</taxon>
        <taxon>Zizaniinae</taxon>
        <taxon>Zizania</taxon>
    </lineage>
</organism>
<comment type="caution">
    <text evidence="3">The sequence shown here is derived from an EMBL/GenBank/DDBJ whole genome shotgun (WGS) entry which is preliminary data.</text>
</comment>